<keyword evidence="3" id="KW-1185">Reference proteome</keyword>
<evidence type="ECO:0000259" key="1">
    <source>
        <dbReference type="SMART" id="SM00458"/>
    </source>
</evidence>
<accession>A0AAW0CV04</accession>
<evidence type="ECO:0000313" key="3">
    <source>
        <dbReference type="Proteomes" id="UP001362999"/>
    </source>
</evidence>
<evidence type="ECO:0000313" key="2">
    <source>
        <dbReference type="EMBL" id="KAK7042555.1"/>
    </source>
</evidence>
<feature type="domain" description="Ricin B lectin" evidence="1">
    <location>
        <begin position="203"/>
        <end position="329"/>
    </location>
</feature>
<proteinExistence type="predicted"/>
<dbReference type="Pfam" id="PF00652">
    <property type="entry name" value="Ricin_B_lectin"/>
    <property type="match status" value="2"/>
</dbReference>
<dbReference type="CDD" id="cd00161">
    <property type="entry name" value="beta-trefoil_Ricin-like"/>
    <property type="match status" value="1"/>
</dbReference>
<dbReference type="Gene3D" id="2.80.10.50">
    <property type="match status" value="3"/>
</dbReference>
<comment type="caution">
    <text evidence="2">The sequence shown here is derived from an EMBL/GenBank/DDBJ whole genome shotgun (WGS) entry which is preliminary data.</text>
</comment>
<dbReference type="InterPro" id="IPR000772">
    <property type="entry name" value="Ricin_B_lectin"/>
</dbReference>
<reference evidence="2 3" key="1">
    <citation type="journal article" date="2024" name="J Genomics">
        <title>Draft genome sequencing and assembly of Favolaschia claudopus CIRM-BRFM 2984 isolated from oak limbs.</title>
        <authorList>
            <person name="Navarro D."/>
            <person name="Drula E."/>
            <person name="Chaduli D."/>
            <person name="Cazenave R."/>
            <person name="Ahrendt S."/>
            <person name="Wang J."/>
            <person name="Lipzen A."/>
            <person name="Daum C."/>
            <person name="Barry K."/>
            <person name="Grigoriev I.V."/>
            <person name="Favel A."/>
            <person name="Rosso M.N."/>
            <person name="Martin F."/>
        </authorList>
    </citation>
    <scope>NUCLEOTIDE SEQUENCE [LARGE SCALE GENOMIC DNA]</scope>
    <source>
        <strain evidence="2 3">CIRM-BRFM 2984</strain>
    </source>
</reference>
<organism evidence="2 3">
    <name type="scientific">Favolaschia claudopus</name>
    <dbReference type="NCBI Taxonomy" id="2862362"/>
    <lineage>
        <taxon>Eukaryota</taxon>
        <taxon>Fungi</taxon>
        <taxon>Dikarya</taxon>
        <taxon>Basidiomycota</taxon>
        <taxon>Agaricomycotina</taxon>
        <taxon>Agaricomycetes</taxon>
        <taxon>Agaricomycetidae</taxon>
        <taxon>Agaricales</taxon>
        <taxon>Marasmiineae</taxon>
        <taxon>Mycenaceae</taxon>
        <taxon>Favolaschia</taxon>
    </lineage>
</organism>
<dbReference type="InterPro" id="IPR035992">
    <property type="entry name" value="Ricin_B-like_lectins"/>
</dbReference>
<protein>
    <recommendedName>
        <fullName evidence="1">Ricin B lectin domain-containing protein</fullName>
    </recommendedName>
</protein>
<dbReference type="AlphaFoldDB" id="A0AAW0CV04"/>
<sequence>MDRVVLIPPSSTMFSNWNLFSTIIVAVVAPAVTAQILQDQSVKIQTTLGSGTKCLAASSLQNGAPVVIEDCGSNATSLNSWITGGTGARSQLSTNGFVRCYALSYCHIICFLDAQSSVLQCLDVVNNVDANGSKLQVWTCGPRDEAQQFTMTSTSIEWNGGSNNKCVDVTDGNLSNGNQAQVWACDANNSNQKFNFIPTTFPARFELTIRPDPTTFASCLTADNATNAPVAIGPCGDNVPINQKIVDPDHNGRMVMYDNLCIAPAGDTLADGTKLVLAPCDANDNAQFWNHGTGSITNKANTNFCFDLTDGNPAAGTQVQIWTCFAELGL</sequence>
<dbReference type="EMBL" id="JAWWNJ010000013">
    <property type="protein sequence ID" value="KAK7042555.1"/>
    <property type="molecule type" value="Genomic_DNA"/>
</dbReference>
<dbReference type="SMART" id="SM00458">
    <property type="entry name" value="RICIN"/>
    <property type="match status" value="2"/>
</dbReference>
<dbReference type="Proteomes" id="UP001362999">
    <property type="component" value="Unassembled WGS sequence"/>
</dbReference>
<dbReference type="PROSITE" id="PS50231">
    <property type="entry name" value="RICIN_B_LECTIN"/>
    <property type="match status" value="2"/>
</dbReference>
<gene>
    <name evidence="2" type="ORF">R3P38DRAFT_320446</name>
</gene>
<dbReference type="SUPFAM" id="SSF50370">
    <property type="entry name" value="Ricin B-like lectins"/>
    <property type="match status" value="2"/>
</dbReference>
<name>A0AAW0CV04_9AGAR</name>
<feature type="domain" description="Ricin B lectin" evidence="1">
    <location>
        <begin position="42"/>
        <end position="197"/>
    </location>
</feature>